<protein>
    <submittedName>
        <fullName evidence="1">Uncharacterized protein</fullName>
    </submittedName>
</protein>
<organism evidence="1 2">
    <name type="scientific">Candidatus Thiodiazotropha lotti</name>
    <dbReference type="NCBI Taxonomy" id="2792787"/>
    <lineage>
        <taxon>Bacteria</taxon>
        <taxon>Pseudomonadati</taxon>
        <taxon>Pseudomonadota</taxon>
        <taxon>Gammaproteobacteria</taxon>
        <taxon>Chromatiales</taxon>
        <taxon>Sedimenticolaceae</taxon>
        <taxon>Candidatus Thiodiazotropha</taxon>
    </lineage>
</organism>
<proteinExistence type="predicted"/>
<sequence>MKSPVDDLLKTHRDLTHSEMKKVTSHVQRESGDWIVNTLLIEGTDVPFKYKRKKRYKSLAGQRVNLTYYSDTESVAGIDMDVMRVVRIKVS</sequence>
<evidence type="ECO:0000313" key="2">
    <source>
        <dbReference type="Proteomes" id="UP000886687"/>
    </source>
</evidence>
<comment type="caution">
    <text evidence="1">The sequence shown here is derived from an EMBL/GenBank/DDBJ whole genome shotgun (WGS) entry which is preliminary data.</text>
</comment>
<evidence type="ECO:0000313" key="1">
    <source>
        <dbReference type="EMBL" id="MCG7938104.1"/>
    </source>
</evidence>
<reference evidence="1" key="1">
    <citation type="journal article" date="2021" name="Proc. Natl. Acad. Sci. U.S.A.">
        <title>Global biogeography of chemosynthetic symbionts reveals both localized and globally distributed symbiont groups. .</title>
        <authorList>
            <person name="Osvatic J.T."/>
            <person name="Wilkins L.G.E."/>
            <person name="Leibrecht L."/>
            <person name="Leray M."/>
            <person name="Zauner S."/>
            <person name="Polzin J."/>
            <person name="Camacho Y."/>
            <person name="Gros O."/>
            <person name="van Gils J.A."/>
            <person name="Eisen J.A."/>
            <person name="Petersen J.M."/>
            <person name="Yuen B."/>
        </authorList>
    </citation>
    <scope>NUCLEOTIDE SEQUENCE</scope>
    <source>
        <strain evidence="1">MAGL173</strain>
    </source>
</reference>
<gene>
    <name evidence="1" type="ORF">JAZ04_04490</name>
</gene>
<dbReference type="Proteomes" id="UP000886687">
    <property type="component" value="Unassembled WGS sequence"/>
</dbReference>
<dbReference type="AlphaFoldDB" id="A0A9E4N038"/>
<accession>A0A9E4N038</accession>
<dbReference type="EMBL" id="JAEPDI010000001">
    <property type="protein sequence ID" value="MCG7938104.1"/>
    <property type="molecule type" value="Genomic_DNA"/>
</dbReference>
<name>A0A9E4N038_9GAMM</name>